<protein>
    <submittedName>
        <fullName evidence="2">Nucleoside deaminase</fullName>
    </submittedName>
</protein>
<dbReference type="CDD" id="cd01285">
    <property type="entry name" value="nucleoside_deaminase"/>
    <property type="match status" value="1"/>
</dbReference>
<dbReference type="Gene3D" id="3.40.140.10">
    <property type="entry name" value="Cytidine Deaminase, domain 2"/>
    <property type="match status" value="1"/>
</dbReference>
<sequence>MKTDRDFLLVALEQARLGVAEGGMPFGSALVDGGVVVAKGRNRQLQDGEYFSHAETNCLAPYLKRPLPAGNQAVLYATEAPCPMCAGAALISGIRKIVVGENQHYAGAVDWLRQEGVDVTILNDQDCIDLVSDFKATFPEKWETFSAG</sequence>
<evidence type="ECO:0000259" key="1">
    <source>
        <dbReference type="PROSITE" id="PS51747"/>
    </source>
</evidence>
<reference evidence="2" key="1">
    <citation type="submission" date="2021-11" db="EMBL/GenBank/DDBJ databases">
        <title>Draft genome sequence of Alcaligenes endophyticus type strain CCUG 75668T.</title>
        <authorList>
            <person name="Salva-Serra F."/>
            <person name="Duran R.E."/>
            <person name="Seeger M."/>
            <person name="Moore E.R.B."/>
            <person name="Jaen-Luchoro D."/>
        </authorList>
    </citation>
    <scope>NUCLEOTIDE SEQUENCE</scope>
    <source>
        <strain evidence="2">CCUG 75668</strain>
    </source>
</reference>
<proteinExistence type="predicted"/>
<dbReference type="Pfam" id="PF00383">
    <property type="entry name" value="dCMP_cyt_deam_1"/>
    <property type="match status" value="1"/>
</dbReference>
<feature type="domain" description="CMP/dCMP-type deaminase" evidence="1">
    <location>
        <begin position="2"/>
        <end position="120"/>
    </location>
</feature>
<dbReference type="EMBL" id="JAJHNU010000001">
    <property type="protein sequence ID" value="MDN4120111.1"/>
    <property type="molecule type" value="Genomic_DNA"/>
</dbReference>
<keyword evidence="3" id="KW-1185">Reference proteome</keyword>
<dbReference type="SUPFAM" id="SSF53927">
    <property type="entry name" value="Cytidine deaminase-like"/>
    <property type="match status" value="1"/>
</dbReference>
<name>A0ABT8EFM2_9BURK</name>
<dbReference type="PANTHER" id="PTHR11079:SF190">
    <property type="entry name" value="CYTOSINE DEAMINASE"/>
    <property type="match status" value="1"/>
</dbReference>
<accession>A0ABT8EFM2</accession>
<dbReference type="PANTHER" id="PTHR11079">
    <property type="entry name" value="CYTOSINE DEAMINASE FAMILY MEMBER"/>
    <property type="match status" value="1"/>
</dbReference>
<organism evidence="2 3">
    <name type="scientific">Alcaligenes endophyticus</name>
    <dbReference type="NCBI Taxonomy" id="1929088"/>
    <lineage>
        <taxon>Bacteria</taxon>
        <taxon>Pseudomonadati</taxon>
        <taxon>Pseudomonadota</taxon>
        <taxon>Betaproteobacteria</taxon>
        <taxon>Burkholderiales</taxon>
        <taxon>Alcaligenaceae</taxon>
        <taxon>Alcaligenes</taxon>
    </lineage>
</organism>
<comment type="caution">
    <text evidence="2">The sequence shown here is derived from an EMBL/GenBank/DDBJ whole genome shotgun (WGS) entry which is preliminary data.</text>
</comment>
<dbReference type="Proteomes" id="UP001168613">
    <property type="component" value="Unassembled WGS sequence"/>
</dbReference>
<evidence type="ECO:0000313" key="2">
    <source>
        <dbReference type="EMBL" id="MDN4120111.1"/>
    </source>
</evidence>
<evidence type="ECO:0000313" key="3">
    <source>
        <dbReference type="Proteomes" id="UP001168613"/>
    </source>
</evidence>
<dbReference type="InterPro" id="IPR002125">
    <property type="entry name" value="CMP_dCMP_dom"/>
</dbReference>
<dbReference type="RefSeq" id="WP_266122553.1">
    <property type="nucleotide sequence ID" value="NZ_JAJHNU010000001.1"/>
</dbReference>
<gene>
    <name evidence="2" type="ORF">LMS43_02290</name>
</gene>
<dbReference type="InterPro" id="IPR016193">
    <property type="entry name" value="Cytidine_deaminase-like"/>
</dbReference>
<dbReference type="PROSITE" id="PS51747">
    <property type="entry name" value="CYT_DCMP_DEAMINASES_2"/>
    <property type="match status" value="1"/>
</dbReference>